<accession>A0A9J7IYZ5</accession>
<dbReference type="OrthoDB" id="6921082at2759"/>
<dbReference type="AlphaFoldDB" id="A0A9J7IYZ5"/>
<evidence type="ECO:0000313" key="1">
    <source>
        <dbReference type="Proteomes" id="UP000301870"/>
    </source>
</evidence>
<dbReference type="RefSeq" id="XP_022830654.1">
    <property type="nucleotide sequence ID" value="XM_022974886.1"/>
</dbReference>
<dbReference type="Proteomes" id="UP000301870">
    <property type="component" value="Chromosome 29"/>
</dbReference>
<organism evidence="1 2">
    <name type="scientific">Spodoptera litura</name>
    <name type="common">Asian cotton leafworm</name>
    <dbReference type="NCBI Taxonomy" id="69820"/>
    <lineage>
        <taxon>Eukaryota</taxon>
        <taxon>Metazoa</taxon>
        <taxon>Ecdysozoa</taxon>
        <taxon>Arthropoda</taxon>
        <taxon>Hexapoda</taxon>
        <taxon>Insecta</taxon>
        <taxon>Pterygota</taxon>
        <taxon>Neoptera</taxon>
        <taxon>Endopterygota</taxon>
        <taxon>Lepidoptera</taxon>
        <taxon>Glossata</taxon>
        <taxon>Ditrysia</taxon>
        <taxon>Noctuoidea</taxon>
        <taxon>Noctuidae</taxon>
        <taxon>Amphipyrinae</taxon>
        <taxon>Spodoptera</taxon>
    </lineage>
</organism>
<reference evidence="2" key="1">
    <citation type="submission" date="2025-08" db="UniProtKB">
        <authorList>
            <consortium name="RefSeq"/>
        </authorList>
    </citation>
    <scope>IDENTIFICATION</scope>
    <source>
        <strain evidence="2">Ishihara</strain>
        <tissue evidence="2">Whole body</tissue>
    </source>
</reference>
<name>A0A9J7IYZ5_SPOLT</name>
<keyword evidence="1" id="KW-1185">Reference proteome</keyword>
<protein>
    <submittedName>
        <fullName evidence="2">Uncharacterized protein LOC111359367 isoform X1</fullName>
    </submittedName>
</protein>
<gene>
    <name evidence="2" type="primary">LOC111359367</name>
</gene>
<sequence length="275" mass="31431">MSVKLRSILKKYFGNFCFKVIKKVRLFDMASGGDAPVTILPKHMTYSKSRVPILGALIDYVDTSVQYLRKKTFAQAEKLHAKSSRATLSASFLASVCLMLGFVCNVKFEVVTVDEEPLPNDLHFMLMSKEDKLYIDDIDVSRVMWCVEASDSLVILISSLLIWNSSNVRSPLSEYLFLPWLGATLRGLFLRQAPTAGALLYTMAVINGNVNPLFLTAFSFLFLLEARLWLEIARLVRSRWERREHAMASHDSEYEVETLWSNDDVQSIEMRNYVY</sequence>
<proteinExistence type="predicted"/>
<dbReference type="GeneID" id="111359367"/>
<evidence type="ECO:0000313" key="2">
    <source>
        <dbReference type="RefSeq" id="XP_022830654.1"/>
    </source>
</evidence>
<dbReference type="KEGG" id="sliu:111359367"/>